<evidence type="ECO:0000256" key="1">
    <source>
        <dbReference type="ARBA" id="ARBA00006594"/>
    </source>
</evidence>
<evidence type="ECO:0000259" key="5">
    <source>
        <dbReference type="Pfam" id="PF01555"/>
    </source>
</evidence>
<dbReference type="eggNOG" id="COG1743">
    <property type="taxonomic scope" value="Bacteria"/>
</dbReference>
<dbReference type="AlphaFoldDB" id="E6UCW6"/>
<dbReference type="RefSeq" id="WP_013498931.1">
    <property type="nucleotide sequence ID" value="NC_014833.1"/>
</dbReference>
<evidence type="ECO:0000313" key="7">
    <source>
        <dbReference type="Proteomes" id="UP000006919"/>
    </source>
</evidence>
<evidence type="ECO:0000256" key="3">
    <source>
        <dbReference type="ARBA" id="ARBA00022679"/>
    </source>
</evidence>
<keyword evidence="3" id="KW-0808">Transferase</keyword>
<sequence length="597" mass="67622">MKKTEQSIKKLFMKPLSSTRGGAFYNAFPYPTKISPEAIAIYIASATKPGEKILDAFSGSGSTGIAALLSEYPTKKMITTAMALGIKPTWGSRNAVLYEIGTYATFATRTLTNRLKAKDYSIAVKSFIEKAKELVGGYYFAKSPNGSSGTIRYAIWTEFLVCPECGAEIDYFTNGTSRNPATFKKSVECHHCRKTCSVDEMTFATEEYYDKLLKRTISRKKRKLAWIYGTSKGENWDRAATTEDEAFIRKLENEFVPNELPREIKWGDLHRAGYHYGITHLHHFYTIRNYRVMSALWELAGTYPEREADALKLLLLSYNGAHCTLMTRVVAKHNAKDFVLTSAQSGVLYISKLPVEKNILLGLQRKAKPFEECYKMLENCHGTIEIRNVSSTKMIELDKSIDFVFTDPPFGDYIPYAEVNQINELWLPKVTERSEEVIISNAQQKNEDNYRDMLTKVFREINRVATDDCSIAMVFHAAKASIWGTFADAVKSAGLEIEQSSFLDKTQASFKQVVSKTAVQGDPIFLLKKSESGKTVIINEELILRQVVADNPHETEIEQRHCYSLYIGKCMENGISVQRDAVQVYEYIRNLREAETL</sequence>
<keyword evidence="2 6" id="KW-0489">Methyltransferase</keyword>
<dbReference type="Pfam" id="PF01555">
    <property type="entry name" value="N6_N4_Mtase"/>
    <property type="match status" value="1"/>
</dbReference>
<dbReference type="Proteomes" id="UP000006919">
    <property type="component" value="Chromosome"/>
</dbReference>
<dbReference type="STRING" id="697329.Rumal_2312"/>
<dbReference type="InterPro" id="IPR029063">
    <property type="entry name" value="SAM-dependent_MTases_sf"/>
</dbReference>
<accession>E6UCW6</accession>
<dbReference type="GO" id="GO:0003677">
    <property type="term" value="F:DNA binding"/>
    <property type="evidence" value="ECO:0007669"/>
    <property type="project" value="InterPro"/>
</dbReference>
<reference evidence="6 7" key="1">
    <citation type="journal article" date="2011" name="J. Bacteriol.">
        <title>Complete genome of the cellulolytic ruminal bacterium Ruminococcus albus 7.</title>
        <authorList>
            <person name="Suen G."/>
            <person name="Stevenson D.M."/>
            <person name="Bruce D.C."/>
            <person name="Chertkov O."/>
            <person name="Copeland A."/>
            <person name="Cheng J.F."/>
            <person name="Detter C."/>
            <person name="Detter J.C."/>
            <person name="Goodwin L.A."/>
            <person name="Han C.S."/>
            <person name="Hauser L.J."/>
            <person name="Ivanova N.N."/>
            <person name="Kyrpides N.C."/>
            <person name="Land M.L."/>
            <person name="Lapidus A."/>
            <person name="Lucas S."/>
            <person name="Ovchinnikova G."/>
            <person name="Pitluck S."/>
            <person name="Tapia R."/>
            <person name="Woyke T."/>
            <person name="Boyum J."/>
            <person name="Mead D."/>
            <person name="Weimer P.J."/>
        </authorList>
    </citation>
    <scope>NUCLEOTIDE SEQUENCE [LARGE SCALE GENOMIC DNA]</scope>
    <source>
        <strain evidence="7">ATCC 27210 / DSM 20455 / JCM 14654 / NCDO 2250 / 7</strain>
    </source>
</reference>
<dbReference type="EMBL" id="CP002403">
    <property type="protein sequence ID" value="ADU22795.1"/>
    <property type="molecule type" value="Genomic_DNA"/>
</dbReference>
<organism evidence="6 7">
    <name type="scientific">Ruminococcus albus (strain ATCC 27210 / DSM 20455 / JCM 14654 / NCDO 2250 / 7)</name>
    <dbReference type="NCBI Taxonomy" id="697329"/>
    <lineage>
        <taxon>Bacteria</taxon>
        <taxon>Bacillati</taxon>
        <taxon>Bacillota</taxon>
        <taxon>Clostridia</taxon>
        <taxon>Eubacteriales</taxon>
        <taxon>Oscillospiraceae</taxon>
        <taxon>Ruminococcus</taxon>
    </lineage>
</organism>
<protein>
    <submittedName>
        <fullName evidence="6">DNA methylase N-4/N-6 domain protein</fullName>
    </submittedName>
</protein>
<dbReference type="KEGG" id="ral:Rumal_2312"/>
<dbReference type="HOGENOM" id="CLU_032047_0_0_9"/>
<evidence type="ECO:0000313" key="6">
    <source>
        <dbReference type="EMBL" id="ADU22795.1"/>
    </source>
</evidence>
<dbReference type="SUPFAM" id="SSF53335">
    <property type="entry name" value="S-adenosyl-L-methionine-dependent methyltransferases"/>
    <property type="match status" value="2"/>
</dbReference>
<gene>
    <name evidence="6" type="ordered locus">Rumal_2312</name>
</gene>
<proteinExistence type="inferred from homology"/>
<feature type="domain" description="DNA methylase N-4/N-6" evidence="5">
    <location>
        <begin position="19"/>
        <end position="69"/>
    </location>
</feature>
<dbReference type="InterPro" id="IPR002052">
    <property type="entry name" value="DNA_methylase_N6_adenine_CS"/>
</dbReference>
<evidence type="ECO:0000256" key="4">
    <source>
        <dbReference type="ARBA" id="ARBA00022747"/>
    </source>
</evidence>
<dbReference type="InterPro" id="IPR002941">
    <property type="entry name" value="DNA_methylase_N4/N6"/>
</dbReference>
<keyword evidence="4" id="KW-0680">Restriction system</keyword>
<dbReference type="GO" id="GO:0032259">
    <property type="term" value="P:methylation"/>
    <property type="evidence" value="ECO:0007669"/>
    <property type="project" value="UniProtKB-KW"/>
</dbReference>
<dbReference type="PROSITE" id="PS00092">
    <property type="entry name" value="N6_MTASE"/>
    <property type="match status" value="1"/>
</dbReference>
<name>E6UCW6_RUMA7</name>
<dbReference type="OrthoDB" id="9773571at2"/>
<dbReference type="GO" id="GO:0009307">
    <property type="term" value="P:DNA restriction-modification system"/>
    <property type="evidence" value="ECO:0007669"/>
    <property type="project" value="UniProtKB-KW"/>
</dbReference>
<dbReference type="Gene3D" id="3.40.50.150">
    <property type="entry name" value="Vaccinia Virus protein VP39"/>
    <property type="match status" value="2"/>
</dbReference>
<evidence type="ECO:0000256" key="2">
    <source>
        <dbReference type="ARBA" id="ARBA00022603"/>
    </source>
</evidence>
<comment type="similarity">
    <text evidence="1">Belongs to the N(4)/N(6)-methyltransferase family.</text>
</comment>
<dbReference type="REBASE" id="30867">
    <property type="entry name" value="M1.Ral7ORF2312P"/>
</dbReference>
<dbReference type="GO" id="GO:0008170">
    <property type="term" value="F:N-methyltransferase activity"/>
    <property type="evidence" value="ECO:0007669"/>
    <property type="project" value="InterPro"/>
</dbReference>